<evidence type="ECO:0000259" key="4">
    <source>
        <dbReference type="Pfam" id="PF01420"/>
    </source>
</evidence>
<name>A0AB34Y3C3_LACPN</name>
<reference evidence="5 6" key="1">
    <citation type="submission" date="2016-03" db="EMBL/GenBank/DDBJ databases">
        <title>Comparative genomics of 54 Lactobacillus plantarum strains reveals genomic uncoupling from niche constraints.</title>
        <authorList>
            <person name="Martino M.E."/>
        </authorList>
    </citation>
    <scope>NUCLEOTIDE SEQUENCE [LARGE SCALE GENOMIC DNA]</scope>
    <source>
        <strain evidence="5 6">Nizo2260</strain>
    </source>
</reference>
<keyword evidence="2" id="KW-0680">Restriction system</keyword>
<dbReference type="InterPro" id="IPR044946">
    <property type="entry name" value="Restrct_endonuc_typeI_TRD_sf"/>
</dbReference>
<keyword evidence="3" id="KW-0238">DNA-binding</keyword>
<proteinExistence type="inferred from homology"/>
<comment type="similarity">
    <text evidence="1">Belongs to the type-I restriction system S methylase family.</text>
</comment>
<gene>
    <name evidence="5" type="ORF">Nizo2260_1295</name>
</gene>
<dbReference type="Proteomes" id="UP000076989">
    <property type="component" value="Unassembled WGS sequence"/>
</dbReference>
<evidence type="ECO:0000256" key="3">
    <source>
        <dbReference type="ARBA" id="ARBA00023125"/>
    </source>
</evidence>
<dbReference type="Pfam" id="PF01420">
    <property type="entry name" value="Methylase_S"/>
    <property type="match status" value="1"/>
</dbReference>
<accession>A0AB34Y3C3</accession>
<dbReference type="AlphaFoldDB" id="A0AB34Y3C3"/>
<dbReference type="GO" id="GO:0009307">
    <property type="term" value="P:DNA restriction-modification system"/>
    <property type="evidence" value="ECO:0007669"/>
    <property type="project" value="UniProtKB-KW"/>
</dbReference>
<evidence type="ECO:0000313" key="5">
    <source>
        <dbReference type="EMBL" id="KZU05315.1"/>
    </source>
</evidence>
<comment type="caution">
    <text evidence="5">The sequence shown here is derived from an EMBL/GenBank/DDBJ whole genome shotgun (WGS) entry which is preliminary data.</text>
</comment>
<sequence length="76" mass="8507">MNDIGKWTRFSTGSTFESINSADIKDARIGYPKLNEQNLIGNILEKMDSIIAANEQVPKLVIKIVKNSLVNLLLFN</sequence>
<evidence type="ECO:0000256" key="1">
    <source>
        <dbReference type="ARBA" id="ARBA00010923"/>
    </source>
</evidence>
<dbReference type="EMBL" id="LUWI01000018">
    <property type="protein sequence ID" value="KZU05315.1"/>
    <property type="molecule type" value="Genomic_DNA"/>
</dbReference>
<dbReference type="GO" id="GO:0003677">
    <property type="term" value="F:DNA binding"/>
    <property type="evidence" value="ECO:0007669"/>
    <property type="project" value="UniProtKB-KW"/>
</dbReference>
<evidence type="ECO:0000313" key="6">
    <source>
        <dbReference type="Proteomes" id="UP000076989"/>
    </source>
</evidence>
<evidence type="ECO:0000256" key="2">
    <source>
        <dbReference type="ARBA" id="ARBA00022747"/>
    </source>
</evidence>
<dbReference type="InterPro" id="IPR000055">
    <property type="entry name" value="Restrct_endonuc_typeI_TRD"/>
</dbReference>
<dbReference type="SUPFAM" id="SSF116734">
    <property type="entry name" value="DNA methylase specificity domain"/>
    <property type="match status" value="1"/>
</dbReference>
<feature type="domain" description="Type I restriction modification DNA specificity" evidence="4">
    <location>
        <begin position="8"/>
        <end position="59"/>
    </location>
</feature>
<organism evidence="5 6">
    <name type="scientific">Lactiplantibacillus plantarum</name>
    <name type="common">Lactobacillus plantarum</name>
    <dbReference type="NCBI Taxonomy" id="1590"/>
    <lineage>
        <taxon>Bacteria</taxon>
        <taxon>Bacillati</taxon>
        <taxon>Bacillota</taxon>
        <taxon>Bacilli</taxon>
        <taxon>Lactobacillales</taxon>
        <taxon>Lactobacillaceae</taxon>
        <taxon>Lactiplantibacillus</taxon>
    </lineage>
</organism>
<protein>
    <submittedName>
        <fullName evidence="5">Type I restriction-modification system specificity subunit S</fullName>
    </submittedName>
</protein>
<dbReference type="Gene3D" id="3.90.220.20">
    <property type="entry name" value="DNA methylase specificity domains"/>
    <property type="match status" value="1"/>
</dbReference>